<dbReference type="SUPFAM" id="SSF46785">
    <property type="entry name" value="Winged helix' DNA-binding domain"/>
    <property type="match status" value="1"/>
</dbReference>
<dbReference type="InterPro" id="IPR001034">
    <property type="entry name" value="DeoR_HTH"/>
</dbReference>
<comment type="caution">
    <text evidence="4">The sequence shown here is derived from an EMBL/GenBank/DDBJ whole genome shotgun (WGS) entry which is preliminary data.</text>
</comment>
<evidence type="ECO:0000259" key="3">
    <source>
        <dbReference type="PROSITE" id="PS51000"/>
    </source>
</evidence>
<dbReference type="Proteomes" id="UP000014417">
    <property type="component" value="Unassembled WGS sequence"/>
</dbReference>
<dbReference type="EMBL" id="AGZR01000009">
    <property type="protein sequence ID" value="EPD32548.1"/>
    <property type="molecule type" value="Genomic_DNA"/>
</dbReference>
<dbReference type="Pfam" id="PF00455">
    <property type="entry name" value="DeoRC"/>
    <property type="match status" value="1"/>
</dbReference>
<dbReference type="SMART" id="SM01134">
    <property type="entry name" value="DeoRC"/>
    <property type="match status" value="1"/>
</dbReference>
<dbReference type="Gene3D" id="1.10.10.10">
    <property type="entry name" value="Winged helix-like DNA-binding domain superfamily/Winged helix DNA-binding domain"/>
    <property type="match status" value="1"/>
</dbReference>
<dbReference type="OrthoDB" id="7688673at2"/>
<name>S2VYD7_9ACTN</name>
<evidence type="ECO:0000256" key="1">
    <source>
        <dbReference type="ARBA" id="ARBA00023015"/>
    </source>
</evidence>
<dbReference type="SUPFAM" id="SSF100950">
    <property type="entry name" value="NagB/RpiA/CoA transferase-like"/>
    <property type="match status" value="1"/>
</dbReference>
<dbReference type="InterPro" id="IPR050313">
    <property type="entry name" value="Carb_Metab_HTH_regulators"/>
</dbReference>
<keyword evidence="2" id="KW-0804">Transcription</keyword>
<keyword evidence="5" id="KW-1185">Reference proteome</keyword>
<dbReference type="AlphaFoldDB" id="S2VYD7"/>
<accession>S2VYD7</accession>
<keyword evidence="1" id="KW-0805">Transcription regulation</keyword>
<reference evidence="4 5" key="1">
    <citation type="submission" date="2013-04" db="EMBL/GenBank/DDBJ databases">
        <title>The Genome Sequence of Propionimicrobium lymphophilum ACS-093-V-SCH5.</title>
        <authorList>
            <consortium name="The Broad Institute Genomics Platform"/>
            <person name="Earl A."/>
            <person name="Ward D."/>
            <person name="Feldgarden M."/>
            <person name="Gevers D."/>
            <person name="Saerens B."/>
            <person name="Vaneechoutte M."/>
            <person name="Walker B."/>
            <person name="Young S."/>
            <person name="Zeng Q."/>
            <person name="Gargeya S."/>
            <person name="Fitzgerald M."/>
            <person name="Haas B."/>
            <person name="Abouelleil A."/>
            <person name="Allen A.W."/>
            <person name="Alvarado L."/>
            <person name="Arachchi H.M."/>
            <person name="Berlin A.M."/>
            <person name="Chapman S.B."/>
            <person name="Gainer-Dewar J."/>
            <person name="Goldberg J."/>
            <person name="Griggs A."/>
            <person name="Gujja S."/>
            <person name="Hansen M."/>
            <person name="Howarth C."/>
            <person name="Imamovic A."/>
            <person name="Ireland A."/>
            <person name="Larimer J."/>
            <person name="McCowan C."/>
            <person name="Murphy C."/>
            <person name="Pearson M."/>
            <person name="Poon T.W."/>
            <person name="Priest M."/>
            <person name="Roberts A."/>
            <person name="Saif S."/>
            <person name="Shea T."/>
            <person name="Sisk P."/>
            <person name="Sykes S."/>
            <person name="Wortman J."/>
            <person name="Nusbaum C."/>
            <person name="Birren B."/>
        </authorList>
    </citation>
    <scope>NUCLEOTIDE SEQUENCE [LARGE SCALE GENOMIC DNA]</scope>
    <source>
        <strain evidence="4 5">ACS-093-V-SCH5</strain>
    </source>
</reference>
<feature type="domain" description="HTH deoR-type" evidence="3">
    <location>
        <begin position="8"/>
        <end position="63"/>
    </location>
</feature>
<dbReference type="GO" id="GO:0003700">
    <property type="term" value="F:DNA-binding transcription factor activity"/>
    <property type="evidence" value="ECO:0007669"/>
    <property type="project" value="InterPro"/>
</dbReference>
<gene>
    <name evidence="4" type="ORF">HMPREF9306_02120</name>
</gene>
<dbReference type="HOGENOM" id="CLU_060699_3_0_11"/>
<dbReference type="InterPro" id="IPR036390">
    <property type="entry name" value="WH_DNA-bd_sf"/>
</dbReference>
<dbReference type="PATRIC" id="fig|883161.3.peg.2112"/>
<evidence type="ECO:0000313" key="4">
    <source>
        <dbReference type="EMBL" id="EPD32548.1"/>
    </source>
</evidence>
<evidence type="ECO:0000256" key="2">
    <source>
        <dbReference type="ARBA" id="ARBA00023163"/>
    </source>
</evidence>
<dbReference type="PANTHER" id="PTHR30363:SF44">
    <property type="entry name" value="AGA OPERON TRANSCRIPTIONAL REPRESSOR-RELATED"/>
    <property type="match status" value="1"/>
</dbReference>
<sequence length="258" mass="28534">MPGMNLDPEGRRRKIVSVVTQEGSCHIDELANLLEVSAMTVYRDVADLEKLQLVNLKRGEVFAAESSLNEAASKVRIGTHNKTKEKMAAAAKKYLNRGQSIMVDDSSSTIPVVEDLIDFEPITVATNAEFVATKLRHQPGVRLLMLGGQYEAWANAYFGELTEAAISRLSVDWVIMSSTAITNGFCYHPQENVARTKRAMIDSARKKLLLVDSTKFQKAALYKVCPVTEFDVIITDSKTPKEIVADLRDQGIEVKVVS</sequence>
<dbReference type="STRING" id="883161.HMPREF9306_02120"/>
<evidence type="ECO:0000313" key="5">
    <source>
        <dbReference type="Proteomes" id="UP000014417"/>
    </source>
</evidence>
<dbReference type="InterPro" id="IPR037171">
    <property type="entry name" value="NagB/RpiA_transferase-like"/>
</dbReference>
<dbReference type="InterPro" id="IPR036388">
    <property type="entry name" value="WH-like_DNA-bd_sf"/>
</dbReference>
<protein>
    <recommendedName>
        <fullName evidence="3">HTH deoR-type domain-containing protein</fullName>
    </recommendedName>
</protein>
<proteinExistence type="predicted"/>
<dbReference type="InterPro" id="IPR014036">
    <property type="entry name" value="DeoR-like_C"/>
</dbReference>
<dbReference type="PANTHER" id="PTHR30363">
    <property type="entry name" value="HTH-TYPE TRANSCRIPTIONAL REGULATOR SRLR-RELATED"/>
    <property type="match status" value="1"/>
</dbReference>
<dbReference type="PROSITE" id="PS51000">
    <property type="entry name" value="HTH_DEOR_2"/>
    <property type="match status" value="1"/>
</dbReference>
<organism evidence="4 5">
    <name type="scientific">Propionimicrobium lymphophilum ACS-093-V-SCH5</name>
    <dbReference type="NCBI Taxonomy" id="883161"/>
    <lineage>
        <taxon>Bacteria</taxon>
        <taxon>Bacillati</taxon>
        <taxon>Actinomycetota</taxon>
        <taxon>Actinomycetes</taxon>
        <taxon>Propionibacteriales</taxon>
        <taxon>Propionibacteriaceae</taxon>
        <taxon>Propionimicrobium</taxon>
    </lineage>
</organism>
<dbReference type="Pfam" id="PF08220">
    <property type="entry name" value="HTH_DeoR"/>
    <property type="match status" value="1"/>
</dbReference>
<dbReference type="SMART" id="SM00420">
    <property type="entry name" value="HTH_DEOR"/>
    <property type="match status" value="1"/>
</dbReference>